<dbReference type="Pfam" id="PF01797">
    <property type="entry name" value="Y1_Tnp"/>
    <property type="match status" value="1"/>
</dbReference>
<dbReference type="AlphaFoldDB" id="A0A0A0EJF8"/>
<evidence type="ECO:0000313" key="3">
    <source>
        <dbReference type="Proteomes" id="UP000030017"/>
    </source>
</evidence>
<dbReference type="InterPro" id="IPR036515">
    <property type="entry name" value="Transposase_17_sf"/>
</dbReference>
<feature type="domain" description="Transposase IS200-like" evidence="1">
    <location>
        <begin position="21"/>
        <end position="136"/>
    </location>
</feature>
<dbReference type="eggNOG" id="COG1943">
    <property type="taxonomic scope" value="Bacteria"/>
</dbReference>
<accession>A0A0A0EJF8</accession>
<dbReference type="PANTHER" id="PTHR36966">
    <property type="entry name" value="REP-ASSOCIATED TYROSINE TRANSPOSASE"/>
    <property type="match status" value="1"/>
</dbReference>
<reference evidence="2 3" key="1">
    <citation type="submission" date="2013-08" db="EMBL/GenBank/DDBJ databases">
        <title>Genome sequencing of Lysobacter.</title>
        <authorList>
            <person name="Zhang S."/>
            <person name="Wang G."/>
        </authorList>
    </citation>
    <scope>NUCLEOTIDE SEQUENCE [LARGE SCALE GENOMIC DNA]</scope>
    <source>
        <strain evidence="2 3">Ko07</strain>
    </source>
</reference>
<evidence type="ECO:0000313" key="2">
    <source>
        <dbReference type="EMBL" id="KGM51121.1"/>
    </source>
</evidence>
<dbReference type="SUPFAM" id="SSF143422">
    <property type="entry name" value="Transposase IS200-like"/>
    <property type="match status" value="1"/>
</dbReference>
<sequence>MSALSPVRRGHAALRRGRASVTHQVYLVTFTTFARLTLFKDPDCASAVARALIDRRLWVSSELLAWVVMPDHWHGLIRLGDLDYLPSLVQRIKSNTSRHARQANPALERTWATGYHDRAIREDEALIHAARYLVMNPVRAGLVERVGDYPFWDARWL</sequence>
<dbReference type="NCBIfam" id="NF047646">
    <property type="entry name" value="REP_Tyr_transpos"/>
    <property type="match status" value="1"/>
</dbReference>
<dbReference type="GO" id="GO:0043565">
    <property type="term" value="F:sequence-specific DNA binding"/>
    <property type="evidence" value="ECO:0007669"/>
    <property type="project" value="TreeGrafter"/>
</dbReference>
<proteinExistence type="predicted"/>
<dbReference type="Proteomes" id="UP000030017">
    <property type="component" value="Unassembled WGS sequence"/>
</dbReference>
<gene>
    <name evidence="2" type="ORF">N792_12060</name>
</gene>
<evidence type="ECO:0000259" key="1">
    <source>
        <dbReference type="SMART" id="SM01321"/>
    </source>
</evidence>
<dbReference type="GO" id="GO:0004803">
    <property type="term" value="F:transposase activity"/>
    <property type="evidence" value="ECO:0007669"/>
    <property type="project" value="InterPro"/>
</dbReference>
<dbReference type="SMART" id="SM01321">
    <property type="entry name" value="Y1_Tnp"/>
    <property type="match status" value="1"/>
</dbReference>
<protein>
    <recommendedName>
        <fullName evidence="1">Transposase IS200-like domain-containing protein</fullName>
    </recommendedName>
</protein>
<dbReference type="InterPro" id="IPR002686">
    <property type="entry name" value="Transposase_17"/>
</dbReference>
<dbReference type="EMBL" id="AVPS01000008">
    <property type="protein sequence ID" value="KGM51121.1"/>
    <property type="molecule type" value="Genomic_DNA"/>
</dbReference>
<name>A0A0A0EJF8_9GAMM</name>
<dbReference type="PANTHER" id="PTHR36966:SF1">
    <property type="entry name" value="REP-ASSOCIATED TYROSINE TRANSPOSASE"/>
    <property type="match status" value="1"/>
</dbReference>
<keyword evidence="3" id="KW-1185">Reference proteome</keyword>
<dbReference type="Gene3D" id="3.30.70.1290">
    <property type="entry name" value="Transposase IS200-like"/>
    <property type="match status" value="1"/>
</dbReference>
<dbReference type="GO" id="GO:0006313">
    <property type="term" value="P:DNA transposition"/>
    <property type="evidence" value="ECO:0007669"/>
    <property type="project" value="InterPro"/>
</dbReference>
<dbReference type="InterPro" id="IPR052715">
    <property type="entry name" value="RAYT_transposase"/>
</dbReference>
<comment type="caution">
    <text evidence="2">The sequence shown here is derived from an EMBL/GenBank/DDBJ whole genome shotgun (WGS) entry which is preliminary data.</text>
</comment>
<organism evidence="2 3">
    <name type="scientific">Lysobacter concretionis Ko07 = DSM 16239</name>
    <dbReference type="NCBI Taxonomy" id="1122185"/>
    <lineage>
        <taxon>Bacteria</taxon>
        <taxon>Pseudomonadati</taxon>
        <taxon>Pseudomonadota</taxon>
        <taxon>Gammaproteobacteria</taxon>
        <taxon>Lysobacterales</taxon>
        <taxon>Lysobacteraceae</taxon>
        <taxon>Novilysobacter</taxon>
    </lineage>
</organism>
<dbReference type="OrthoDB" id="9791101at2"/>